<evidence type="ECO:0000313" key="1">
    <source>
        <dbReference type="EMBL" id="CAJ2640317.1"/>
    </source>
</evidence>
<gene>
    <name evidence="1" type="ORF">MILVUS5_LOCUS10188</name>
</gene>
<organism evidence="1 2">
    <name type="scientific">Trifolium pratense</name>
    <name type="common">Red clover</name>
    <dbReference type="NCBI Taxonomy" id="57577"/>
    <lineage>
        <taxon>Eukaryota</taxon>
        <taxon>Viridiplantae</taxon>
        <taxon>Streptophyta</taxon>
        <taxon>Embryophyta</taxon>
        <taxon>Tracheophyta</taxon>
        <taxon>Spermatophyta</taxon>
        <taxon>Magnoliopsida</taxon>
        <taxon>eudicotyledons</taxon>
        <taxon>Gunneridae</taxon>
        <taxon>Pentapetalae</taxon>
        <taxon>rosids</taxon>
        <taxon>fabids</taxon>
        <taxon>Fabales</taxon>
        <taxon>Fabaceae</taxon>
        <taxon>Papilionoideae</taxon>
        <taxon>50 kb inversion clade</taxon>
        <taxon>NPAAA clade</taxon>
        <taxon>Hologalegina</taxon>
        <taxon>IRL clade</taxon>
        <taxon>Trifolieae</taxon>
        <taxon>Trifolium</taxon>
    </lineage>
</organism>
<protein>
    <submittedName>
        <fullName evidence="1">Uncharacterized protein</fullName>
    </submittedName>
</protein>
<reference evidence="1" key="1">
    <citation type="submission" date="2023-10" db="EMBL/GenBank/DDBJ databases">
        <authorList>
            <person name="Rodriguez Cubillos JULIANA M."/>
            <person name="De Vega J."/>
        </authorList>
    </citation>
    <scope>NUCLEOTIDE SEQUENCE</scope>
</reference>
<name>A0ACB0J9I0_TRIPR</name>
<dbReference type="EMBL" id="CASHSV030000024">
    <property type="protein sequence ID" value="CAJ2640317.1"/>
    <property type="molecule type" value="Genomic_DNA"/>
</dbReference>
<sequence length="404" mass="45568">MPPRRRAPAVTQREEIAQLRLQVEQLTQQLADLQPSLSSDSETATLEDDNPFGNHRGADRRWEVGFKVDIPEFHGKLHADELLDWLHIVEEILDFKEVPDNRRVPLITMRLRGRAQAWWQQTKRNRTRLGKAKINSWETFKKHMRSAFLPYNYEQSPLQLVSKYIGGLRLQLRDVLNMFDPLTVAEAHQRALQAERQLARRGNPTPAASANSSTHAPGRHEPPPTVSQQPRPTGGTRCFKCGELGHRLADCRNVAKNNLRGLLANELDVDSPPIFDTEAEAVDGDVDHEFVEGDVGPLLMLRRTFLTSNVADDDWRRNALFTSSCTIAGKVCSLIIDSDSCENVLSELAVMKLGLTTEKHPKPYKLAWLNKNTGITVSHRVLLSFSIGPTYSDEIFCDVVPMDA</sequence>
<proteinExistence type="predicted"/>
<keyword evidence="2" id="KW-1185">Reference proteome</keyword>
<evidence type="ECO:0000313" key="2">
    <source>
        <dbReference type="Proteomes" id="UP001177021"/>
    </source>
</evidence>
<comment type="caution">
    <text evidence="1">The sequence shown here is derived from an EMBL/GenBank/DDBJ whole genome shotgun (WGS) entry which is preliminary data.</text>
</comment>
<dbReference type="Proteomes" id="UP001177021">
    <property type="component" value="Unassembled WGS sequence"/>
</dbReference>
<accession>A0ACB0J9I0</accession>